<proteinExistence type="inferred from homology"/>
<dbReference type="Proteomes" id="UP000035265">
    <property type="component" value="Unassembled WGS sequence"/>
</dbReference>
<dbReference type="AlphaFoldDB" id="A0A0H2KMC6"/>
<evidence type="ECO:0000313" key="6">
    <source>
        <dbReference type="EMBL" id="KLN32999.1"/>
    </source>
</evidence>
<evidence type="ECO:0000256" key="2">
    <source>
        <dbReference type="ARBA" id="ARBA00006739"/>
    </source>
</evidence>
<dbReference type="Gene3D" id="3.90.550.10">
    <property type="entry name" value="Spore Coat Polysaccharide Biosynthesis Protein SpsA, Chain A"/>
    <property type="match status" value="1"/>
</dbReference>
<dbReference type="EMBL" id="JNBQ01000051">
    <property type="protein sequence ID" value="KLN32999.1"/>
    <property type="molecule type" value="Genomic_DNA"/>
</dbReference>
<keyword evidence="3" id="KW-0328">Glycosyltransferase</keyword>
<dbReference type="InterPro" id="IPR029044">
    <property type="entry name" value="Nucleotide-diphossugar_trans"/>
</dbReference>
<evidence type="ECO:0000256" key="4">
    <source>
        <dbReference type="ARBA" id="ARBA00022679"/>
    </source>
</evidence>
<evidence type="ECO:0000259" key="5">
    <source>
        <dbReference type="Pfam" id="PF00535"/>
    </source>
</evidence>
<reference evidence="6 7" key="1">
    <citation type="submission" date="2014-05" db="EMBL/GenBank/DDBJ databases">
        <title>Cellulosimicrobium funkei U11 genome.</title>
        <authorList>
            <person name="Hu C."/>
            <person name="Gong Y."/>
            <person name="Wan W."/>
            <person name="Jiang M."/>
        </authorList>
    </citation>
    <scope>NUCLEOTIDE SEQUENCE [LARGE SCALE GENOMIC DNA]</scope>
    <source>
        <strain evidence="6 7">U11</strain>
    </source>
</reference>
<comment type="similarity">
    <text evidence="2">Belongs to the glycosyltransferase 2 family.</text>
</comment>
<protein>
    <recommendedName>
        <fullName evidence="5">Glycosyltransferase 2-like domain-containing protein</fullName>
    </recommendedName>
</protein>
<gene>
    <name evidence="6" type="ORF">FB00_20010</name>
</gene>
<dbReference type="SUPFAM" id="SSF53448">
    <property type="entry name" value="Nucleotide-diphospho-sugar transferases"/>
    <property type="match status" value="1"/>
</dbReference>
<feature type="domain" description="Glycosyltransferase 2-like" evidence="5">
    <location>
        <begin position="19"/>
        <end position="130"/>
    </location>
</feature>
<dbReference type="PANTHER" id="PTHR43179:SF12">
    <property type="entry name" value="GALACTOFURANOSYLTRANSFERASE GLFT2"/>
    <property type="match status" value="1"/>
</dbReference>
<comment type="caution">
    <text evidence="6">The sequence shown here is derived from an EMBL/GenBank/DDBJ whole genome shotgun (WGS) entry which is preliminary data.</text>
</comment>
<accession>A0A0H2KMC6</accession>
<keyword evidence="4" id="KW-0808">Transferase</keyword>
<dbReference type="GO" id="GO:0016757">
    <property type="term" value="F:glycosyltransferase activity"/>
    <property type="evidence" value="ECO:0007669"/>
    <property type="project" value="UniProtKB-KW"/>
</dbReference>
<sequence>MTLPDTAAPSPGPRHPTVTVIVPVYNDVARLRTCLTALAAQDYPADRFDVVVADNASTEDLRPALPAGDGRFTLVLEPRRGSYVARNTAARRATGEVLAFTDGDCIPRPDWLSRAVAALTADDPPDAVGGDINILFRDGSRPTTGPELYETVEGFDQERFVTVTHFAATANLVVPRATFERVGDFNAALKSGGDLEWGRRLQELGGRLDFAADAVVDHPSRPSWRDLTHKTVRITHGLVDLTENPETAGFARDSWHNTKQTFTVWIRIWQAPWPEERGAKLRFAAARSYAGLLELGVRARRRLTDRARARRTGVSG</sequence>
<name>A0A0H2KMC6_9MICO</name>
<dbReference type="PATRIC" id="fig|264251.5.peg.4054"/>
<dbReference type="PANTHER" id="PTHR43179">
    <property type="entry name" value="RHAMNOSYLTRANSFERASE WBBL"/>
    <property type="match status" value="1"/>
</dbReference>
<dbReference type="RefSeq" id="WP_052877806.1">
    <property type="nucleotide sequence ID" value="NZ_JNBQ01000051.1"/>
</dbReference>
<evidence type="ECO:0000256" key="1">
    <source>
        <dbReference type="ARBA" id="ARBA00004776"/>
    </source>
</evidence>
<organism evidence="6 7">
    <name type="scientific">Cellulosimicrobium funkei</name>
    <dbReference type="NCBI Taxonomy" id="264251"/>
    <lineage>
        <taxon>Bacteria</taxon>
        <taxon>Bacillati</taxon>
        <taxon>Actinomycetota</taxon>
        <taxon>Actinomycetes</taxon>
        <taxon>Micrococcales</taxon>
        <taxon>Promicromonosporaceae</taxon>
        <taxon>Cellulosimicrobium</taxon>
    </lineage>
</organism>
<keyword evidence="7" id="KW-1185">Reference proteome</keyword>
<comment type="pathway">
    <text evidence="1">Cell wall biogenesis; cell wall polysaccharide biosynthesis.</text>
</comment>
<dbReference type="InterPro" id="IPR001173">
    <property type="entry name" value="Glyco_trans_2-like"/>
</dbReference>
<dbReference type="Pfam" id="PF00535">
    <property type="entry name" value="Glycos_transf_2"/>
    <property type="match status" value="1"/>
</dbReference>
<evidence type="ECO:0000313" key="7">
    <source>
        <dbReference type="Proteomes" id="UP000035265"/>
    </source>
</evidence>
<evidence type="ECO:0000256" key="3">
    <source>
        <dbReference type="ARBA" id="ARBA00022676"/>
    </source>
</evidence>
<dbReference type="STRING" id="264251.FB00_20010"/>